<reference evidence="7" key="1">
    <citation type="submission" date="2019-09" db="EMBL/GenBank/DDBJ databases">
        <title>Draft genome information of white flower Hibiscus syriacus.</title>
        <authorList>
            <person name="Kim Y.-M."/>
        </authorList>
    </citation>
    <scope>NUCLEOTIDE SEQUENCE [LARGE SCALE GENOMIC DNA]</scope>
    <source>
        <strain evidence="7">YM2019G1</strain>
    </source>
</reference>
<evidence type="ECO:0000256" key="5">
    <source>
        <dbReference type="SAM" id="MobiDB-lite"/>
    </source>
</evidence>
<dbReference type="InterPro" id="IPR013209">
    <property type="entry name" value="LNS2"/>
</dbReference>
<dbReference type="GO" id="GO:0008195">
    <property type="term" value="F:phosphatidate phosphatase activity"/>
    <property type="evidence" value="ECO:0007669"/>
    <property type="project" value="UniProtKB-EC"/>
</dbReference>
<dbReference type="OrthoDB" id="4567at2759"/>
<evidence type="ECO:0000256" key="2">
    <source>
        <dbReference type="ARBA" id="ARBA00005476"/>
    </source>
</evidence>
<dbReference type="InterPro" id="IPR031703">
    <property type="entry name" value="Lipin_mid"/>
</dbReference>
<feature type="compositionally biased region" description="Basic and acidic residues" evidence="5">
    <location>
        <begin position="463"/>
        <end position="472"/>
    </location>
</feature>
<comment type="caution">
    <text evidence="7">The sequence shown here is derived from an EMBL/GenBank/DDBJ whole genome shotgun (WGS) entry which is preliminary data.</text>
</comment>
<sequence length="903" mass="99867">MNVVGKVGSLISQGVYSVATPFHPFGGAVDVIVVQQQDGSFRSTPWYVRFGKFQGVLKGAEKVVHITVNGVEADFHMFLDNSGEAYFAREVNPCKGIKTNGDLKDSDSEVLQGEGNTKIGEFYRLEHSVSDSAVLQLRNELDSRNPKRFERAESDTRYYDFQDEQSSMEGSINLSEYGSGRYEGLNGECFGEAQGSDSEVVLVSVDGRILTAPVSASEQSAENVQLSTPQFHLGPGEEPDFCEDNEEFSSGDNVWAANYISKLNSSAAEDSADNIRGLNSDSTALYHPEVCENGVEHACQTEETTNLSNHVHESEVNRLSDVEDASMRNKDGIFKSCLELTELGRHGEDFNSEDIVSPSEAQISQDKPPRSLPDDDETEEGAVGDSRNKDVLSSFCSPNSSKNNGSPEFLVEGEPIEKEVLDTDHTGSSNASVDYISNDLEQKDEQYGTSAATKGINSSERSPALEDKSSKSEIVETVTSGEEVETRACLGFEISLCGNELHAGMGRDASAEVFEAYRISHEEYKNNAMSIIKNANLIIRFGERYFPWEKAAPIVLGMAAFGLELDVEPQDAIRVEQNESPNSENDDSTVTSTSSGRRWRLWPIPFRRVKALEQNHSNLSTEEEFVDTESTLQDSPAGTPASGGRIESPHKQYIRTNVPISEQITSLNLKDGQNKITFSFSTRVLGTQQVDAHIYLWKWNAKIVISDVDGTITKSDVLGQFMPLVGRDWTQSGVAKLFSAIKENGYQLLFLSARAIVQAYLTRSFLNNLKQDGKALPNGPVVISPDGLFPSLYREVIRRAPHEFKIACLEDIKKLFPSDHNPFYAGFGNRDTDELSYRKIGIPKGKIFIINPKGEVAISHCIDVKSYTSLHTLVNDMFTPTSLVEQEDFNSWNFWKVPLPDIE</sequence>
<feature type="region of interest" description="Disordered" evidence="5">
    <location>
        <begin position="349"/>
        <end position="409"/>
    </location>
</feature>
<evidence type="ECO:0000256" key="3">
    <source>
        <dbReference type="ARBA" id="ARBA00012638"/>
    </source>
</evidence>
<evidence type="ECO:0000313" key="7">
    <source>
        <dbReference type="EMBL" id="KAE8679373.1"/>
    </source>
</evidence>
<dbReference type="AlphaFoldDB" id="A0A6A2XUN5"/>
<feature type="region of interest" description="Disordered" evidence="5">
    <location>
        <begin position="619"/>
        <end position="647"/>
    </location>
</feature>
<accession>A0A6A2XUN5</accession>
<evidence type="ECO:0000259" key="6">
    <source>
        <dbReference type="SMART" id="SM00775"/>
    </source>
</evidence>
<keyword evidence="8" id="KW-1185">Reference proteome</keyword>
<dbReference type="SUPFAM" id="SSF56784">
    <property type="entry name" value="HAD-like"/>
    <property type="match status" value="1"/>
</dbReference>
<organism evidence="7 8">
    <name type="scientific">Hibiscus syriacus</name>
    <name type="common">Rose of Sharon</name>
    <dbReference type="NCBI Taxonomy" id="106335"/>
    <lineage>
        <taxon>Eukaryota</taxon>
        <taxon>Viridiplantae</taxon>
        <taxon>Streptophyta</taxon>
        <taxon>Embryophyta</taxon>
        <taxon>Tracheophyta</taxon>
        <taxon>Spermatophyta</taxon>
        <taxon>Magnoliopsida</taxon>
        <taxon>eudicotyledons</taxon>
        <taxon>Gunneridae</taxon>
        <taxon>Pentapetalae</taxon>
        <taxon>rosids</taxon>
        <taxon>malvids</taxon>
        <taxon>Malvales</taxon>
        <taxon>Malvaceae</taxon>
        <taxon>Malvoideae</taxon>
        <taxon>Hibiscus</taxon>
    </lineage>
</organism>
<dbReference type="Pfam" id="PF16876">
    <property type="entry name" value="Lipin_mid"/>
    <property type="match status" value="1"/>
</dbReference>
<feature type="compositionally biased region" description="Polar residues" evidence="5">
    <location>
        <begin position="394"/>
        <end position="406"/>
    </location>
</feature>
<dbReference type="InterPro" id="IPR007651">
    <property type="entry name" value="Lipin_N"/>
</dbReference>
<dbReference type="SMART" id="SM00775">
    <property type="entry name" value="LNS2"/>
    <property type="match status" value="1"/>
</dbReference>
<name>A0A6A2XUN5_HIBSY</name>
<dbReference type="InterPro" id="IPR036412">
    <property type="entry name" value="HAD-like_sf"/>
</dbReference>
<dbReference type="PANTHER" id="PTHR12181">
    <property type="entry name" value="LIPIN"/>
    <property type="match status" value="1"/>
</dbReference>
<feature type="region of interest" description="Disordered" evidence="5">
    <location>
        <begin position="446"/>
        <end position="472"/>
    </location>
</feature>
<evidence type="ECO:0000256" key="4">
    <source>
        <dbReference type="ARBA" id="ARBA00022801"/>
    </source>
</evidence>
<dbReference type="Pfam" id="PF04571">
    <property type="entry name" value="Lipin_N"/>
    <property type="match status" value="1"/>
</dbReference>
<feature type="domain" description="LNS2/PITP" evidence="6">
    <location>
        <begin position="703"/>
        <end position="859"/>
    </location>
</feature>
<dbReference type="Proteomes" id="UP000436088">
    <property type="component" value="Unassembled WGS sequence"/>
</dbReference>
<evidence type="ECO:0000256" key="1">
    <source>
        <dbReference type="ARBA" id="ARBA00001946"/>
    </source>
</evidence>
<feature type="compositionally biased region" description="Polar residues" evidence="5">
    <location>
        <begin position="447"/>
        <end position="461"/>
    </location>
</feature>
<dbReference type="EC" id="3.1.3.4" evidence="3"/>
<dbReference type="PANTHER" id="PTHR12181:SF59">
    <property type="entry name" value="PHOSPHATIDATE PHOSPHATASE PAH1"/>
    <property type="match status" value="1"/>
</dbReference>
<proteinExistence type="inferred from homology"/>
<dbReference type="EMBL" id="VEPZ02001331">
    <property type="protein sequence ID" value="KAE8679373.1"/>
    <property type="molecule type" value="Genomic_DNA"/>
</dbReference>
<comment type="similarity">
    <text evidence="2">Belongs to the lipin family.</text>
</comment>
<dbReference type="Pfam" id="PF08235">
    <property type="entry name" value="LNS2"/>
    <property type="match status" value="1"/>
</dbReference>
<evidence type="ECO:0000313" key="8">
    <source>
        <dbReference type="Proteomes" id="UP000436088"/>
    </source>
</evidence>
<protein>
    <recommendedName>
        <fullName evidence="3">phosphatidate phosphatase</fullName>
        <ecNumber evidence="3">3.1.3.4</ecNumber>
    </recommendedName>
</protein>
<keyword evidence="4" id="KW-0378">Hydrolase</keyword>
<gene>
    <name evidence="7" type="ORF">F3Y22_tig00111402pilonHSYRG01306</name>
</gene>
<comment type="cofactor">
    <cofactor evidence="1">
        <name>Mg(2+)</name>
        <dbReference type="ChEBI" id="CHEBI:18420"/>
    </cofactor>
</comment>
<dbReference type="InterPro" id="IPR031315">
    <property type="entry name" value="LNS2/PITP"/>
</dbReference>
<dbReference type="InterPro" id="IPR026058">
    <property type="entry name" value="LIPIN"/>
</dbReference>